<feature type="transmembrane region" description="Helical" evidence="8">
    <location>
        <begin position="167"/>
        <end position="189"/>
    </location>
</feature>
<dbReference type="GO" id="GO:0006744">
    <property type="term" value="P:ubiquinone biosynthetic process"/>
    <property type="evidence" value="ECO:0007669"/>
    <property type="project" value="TreeGrafter"/>
</dbReference>
<organism evidence="9 10">
    <name type="scientific">Botrytis fragariae</name>
    <dbReference type="NCBI Taxonomy" id="1964551"/>
    <lineage>
        <taxon>Eukaryota</taxon>
        <taxon>Fungi</taxon>
        <taxon>Dikarya</taxon>
        <taxon>Ascomycota</taxon>
        <taxon>Pezizomycotina</taxon>
        <taxon>Leotiomycetes</taxon>
        <taxon>Helotiales</taxon>
        <taxon>Sclerotiniaceae</taxon>
        <taxon>Botrytis</taxon>
    </lineage>
</organism>
<sequence>MATDMKADTNPRPLSLLPATWVPYAQLMRMEKPADYFAFYFPHIAGLLLAQFHAANLSLPRPSFEQRLVPHLYILSGCLFLRGAACTWNNFLDAPYDRQVAQCRLRPIARNTVSGPAALVFMAIQTVLGVLTILAPLPQAVRAPATLLSATQVVYPLCKRFTDYPQLWLGASFAFGVGVGTGAGGVDLLEMCGRLDALASNLKDDLKAGAKSLAVAWRNNTKRNCAVLAGIEIALLVATSILGKLTTSFNILAIGGTILVLITILYSVKPEDPESCMSYFKWLIWGTGATLSLRLLSA</sequence>
<dbReference type="InterPro" id="IPR039653">
    <property type="entry name" value="Prenyltransferase"/>
</dbReference>
<dbReference type="EMBL" id="JABFCT010000002">
    <property type="protein sequence ID" value="KAF5878130.1"/>
    <property type="molecule type" value="Genomic_DNA"/>
</dbReference>
<protein>
    <submittedName>
        <fullName evidence="9">Putative 4-hydroxybenzoate polyprenyl transferase protein</fullName>
    </submittedName>
</protein>
<keyword evidence="4 9" id="KW-0808">Transferase</keyword>
<dbReference type="GeneID" id="59254434"/>
<comment type="caution">
    <text evidence="9">The sequence shown here is derived from an EMBL/GenBank/DDBJ whole genome shotgun (WGS) entry which is preliminary data.</text>
</comment>
<evidence type="ECO:0000256" key="1">
    <source>
        <dbReference type="ARBA" id="ARBA00004141"/>
    </source>
</evidence>
<dbReference type="PANTHER" id="PTHR11048:SF39">
    <property type="entry name" value="POLYPRENYL TRANSFERASE AUSN"/>
    <property type="match status" value="1"/>
</dbReference>
<feature type="transmembrane region" description="Helical" evidence="8">
    <location>
        <begin position="225"/>
        <end position="243"/>
    </location>
</feature>
<evidence type="ECO:0000256" key="6">
    <source>
        <dbReference type="ARBA" id="ARBA00022989"/>
    </source>
</evidence>
<evidence type="ECO:0000256" key="3">
    <source>
        <dbReference type="ARBA" id="ARBA00005985"/>
    </source>
</evidence>
<evidence type="ECO:0000256" key="7">
    <source>
        <dbReference type="ARBA" id="ARBA00023136"/>
    </source>
</evidence>
<dbReference type="InterPro" id="IPR000537">
    <property type="entry name" value="UbiA_prenyltransferase"/>
</dbReference>
<evidence type="ECO:0000256" key="4">
    <source>
        <dbReference type="ARBA" id="ARBA00022679"/>
    </source>
</evidence>
<dbReference type="Pfam" id="PF01040">
    <property type="entry name" value="UbiA"/>
    <property type="match status" value="1"/>
</dbReference>
<dbReference type="GO" id="GO:0005743">
    <property type="term" value="C:mitochondrial inner membrane"/>
    <property type="evidence" value="ECO:0007669"/>
    <property type="project" value="TreeGrafter"/>
</dbReference>
<evidence type="ECO:0000313" key="9">
    <source>
        <dbReference type="EMBL" id="KAF5878130.1"/>
    </source>
</evidence>
<evidence type="ECO:0000256" key="2">
    <source>
        <dbReference type="ARBA" id="ARBA00004721"/>
    </source>
</evidence>
<reference evidence="9 10" key="1">
    <citation type="journal article" date="2020" name="Phytopathology">
        <title>A high-quality genome resource of Botrytis fragariae, a new and rapidly spreading fungal pathogen causing strawberry gray mold in the U.S.A.</title>
        <authorList>
            <person name="Wu Y."/>
            <person name="Saski C.A."/>
            <person name="Schnabel G."/>
            <person name="Xiao S."/>
            <person name="Hu M."/>
        </authorList>
    </citation>
    <scope>NUCLEOTIDE SEQUENCE [LARGE SCALE GENOMIC DNA]</scope>
    <source>
        <strain evidence="9 10">BVB16</strain>
    </source>
</reference>
<evidence type="ECO:0000313" key="10">
    <source>
        <dbReference type="Proteomes" id="UP000531561"/>
    </source>
</evidence>
<dbReference type="Gene3D" id="1.10.357.140">
    <property type="entry name" value="UbiA prenyltransferase"/>
    <property type="match status" value="1"/>
</dbReference>
<name>A0A8H6EN90_9HELO</name>
<evidence type="ECO:0000256" key="8">
    <source>
        <dbReference type="SAM" id="Phobius"/>
    </source>
</evidence>
<feature type="transmembrane region" description="Helical" evidence="8">
    <location>
        <begin position="113"/>
        <end position="137"/>
    </location>
</feature>
<keyword evidence="7 8" id="KW-0472">Membrane</keyword>
<comment type="subcellular location">
    <subcellularLocation>
        <location evidence="1">Membrane</location>
        <topology evidence="1">Multi-pass membrane protein</topology>
    </subcellularLocation>
</comment>
<feature type="transmembrane region" description="Helical" evidence="8">
    <location>
        <begin position="37"/>
        <end position="59"/>
    </location>
</feature>
<gene>
    <name evidence="9" type="ORF">Bfra_000298ca</name>
</gene>
<dbReference type="OrthoDB" id="18170at2759"/>
<dbReference type="RefSeq" id="XP_037197075.1">
    <property type="nucleotide sequence ID" value="XM_037330742.1"/>
</dbReference>
<dbReference type="PANTHER" id="PTHR11048">
    <property type="entry name" value="PRENYLTRANSFERASES"/>
    <property type="match status" value="1"/>
</dbReference>
<proteinExistence type="inferred from homology"/>
<keyword evidence="5 8" id="KW-0812">Transmembrane</keyword>
<dbReference type="InterPro" id="IPR044878">
    <property type="entry name" value="UbiA_sf"/>
</dbReference>
<evidence type="ECO:0000256" key="5">
    <source>
        <dbReference type="ARBA" id="ARBA00022692"/>
    </source>
</evidence>
<feature type="transmembrane region" description="Helical" evidence="8">
    <location>
        <begin position="249"/>
        <end position="268"/>
    </location>
</feature>
<feature type="transmembrane region" description="Helical" evidence="8">
    <location>
        <begin position="71"/>
        <end position="92"/>
    </location>
</feature>
<comment type="pathway">
    <text evidence="2">Secondary metabolite biosynthesis; terpenoid biosynthesis.</text>
</comment>
<dbReference type="Proteomes" id="UP000531561">
    <property type="component" value="Unassembled WGS sequence"/>
</dbReference>
<dbReference type="Gene3D" id="1.20.120.1780">
    <property type="entry name" value="UbiA prenyltransferase"/>
    <property type="match status" value="1"/>
</dbReference>
<comment type="similarity">
    <text evidence="3">Belongs to the UbiA prenyltransferase family.</text>
</comment>
<dbReference type="AlphaFoldDB" id="A0A8H6EN90"/>
<dbReference type="GO" id="GO:0008412">
    <property type="term" value="F:4-hydroxybenzoate polyprenyltransferase activity"/>
    <property type="evidence" value="ECO:0007669"/>
    <property type="project" value="TreeGrafter"/>
</dbReference>
<accession>A0A8H6EN90</accession>
<keyword evidence="6 8" id="KW-1133">Transmembrane helix</keyword>
<keyword evidence="10" id="KW-1185">Reference proteome</keyword>